<reference evidence="11" key="1">
    <citation type="submission" date="2020-10" db="EMBL/GenBank/DDBJ databases">
        <authorList>
            <person name="Gilroy R."/>
        </authorList>
    </citation>
    <scope>NUCLEOTIDE SEQUENCE</scope>
    <source>
        <strain evidence="11">G3-3990</strain>
    </source>
</reference>
<evidence type="ECO:0000256" key="8">
    <source>
        <dbReference type="ARBA" id="ARBA00038263"/>
    </source>
</evidence>
<keyword evidence="5 9" id="KW-0732">Signal</keyword>
<accession>A0A9D9HS19</accession>
<evidence type="ECO:0000313" key="11">
    <source>
        <dbReference type="EMBL" id="MBO8458832.1"/>
    </source>
</evidence>
<dbReference type="SUPFAM" id="SSF51126">
    <property type="entry name" value="Pectin lyase-like"/>
    <property type="match status" value="1"/>
</dbReference>
<organism evidence="11 12">
    <name type="scientific">Candidatus Gallipaludibacter merdavium</name>
    <dbReference type="NCBI Taxonomy" id="2840839"/>
    <lineage>
        <taxon>Bacteria</taxon>
        <taxon>Pseudomonadati</taxon>
        <taxon>Bacteroidota</taxon>
        <taxon>Bacteroidia</taxon>
        <taxon>Bacteroidales</taxon>
        <taxon>Candidatus Gallipaludibacter</taxon>
    </lineage>
</organism>
<keyword evidence="4" id="KW-0479">Metal-binding</keyword>
<evidence type="ECO:0000256" key="3">
    <source>
        <dbReference type="ARBA" id="ARBA00022525"/>
    </source>
</evidence>
<gene>
    <name evidence="11" type="ORF">IAA73_00640</name>
</gene>
<dbReference type="Pfam" id="PF13229">
    <property type="entry name" value="Beta_helix"/>
    <property type="match status" value="1"/>
</dbReference>
<keyword evidence="3" id="KW-0964">Secreted</keyword>
<evidence type="ECO:0000313" key="12">
    <source>
        <dbReference type="Proteomes" id="UP000823641"/>
    </source>
</evidence>
<proteinExistence type="inferred from homology"/>
<dbReference type="InterPro" id="IPR052052">
    <property type="entry name" value="Polysaccharide_Lyase_9"/>
</dbReference>
<dbReference type="InterPro" id="IPR013783">
    <property type="entry name" value="Ig-like_fold"/>
</dbReference>
<sequence length="828" mass="90009">MKKLITLWICICFIPYLSFSRNHFAAPDASGSGNSYDDPCEFLSALSRLASGDTLFVLGGQYDYAEKISISSSKSGTATNRTVIMAWPGEKPIFDFRNMVYGERGISIATGAQYFHIKGLTIRYAGKNGLINYGSYCLIENLDVYGCGDSGIQMKTGGNNVIKNCDSHDNFDYQLGGLTAADYGGNADGFADKQHSGPANTYIGCRSWNNSDDGWDFFDRYTDTPTIMENCICYANGPAFYDMTDHPRYEQDKEWFDQFLTERQVTDADGNQMALSLANYVNLGNGNGFKLGGNRSTHNVELRRCLSVRNTVRGYDQNNNFGAMVIYNASAYDNGCDYGFGTREGGSITVKNSLSLSSRSDNYFKCPSVVDQNNSWNTQGVSCTAADFASLDVELVLEERQVDGSLPQNLFMQLVENSDLIDAGVNVGLPFSGAAPDLGCYESGDFTAFPCAINCISNNTLQSVLLGDAIQPVVFQWSGGAVTAVADDLPQGLTASLDDENNTITISGVPAAVGSYEWSVTATGNDVPEATAFAAVYVKPVSAKRVAYLTVPDSPADKLILDKLNANNEFFVSIHDAAMTNDFSDYDLVVLSPVPNSAAAGVLALETVEKPILLLKPFALKSSGWNWGNAINTADRAMTITNPQHPIFQNLPLEQNTLECFNQVQTNAVTAIDSWQGNPSVTRLATPSSNSAADAMVELSPNTDMNGTVLTHPLIMMGISEYSTAYLTSQALQVIENACCYLLDMDIPPYTALSQQEQDEWMIRIMPNMVEVQGRSDVQALLLYSITGQTIARTHGAYLHVPSITPGAYLLVIQPENGIPTVRKLLLR</sequence>
<comment type="subcellular location">
    <subcellularLocation>
        <location evidence="2">Secreted</location>
    </subcellularLocation>
</comment>
<evidence type="ECO:0000256" key="6">
    <source>
        <dbReference type="ARBA" id="ARBA00022837"/>
    </source>
</evidence>
<dbReference type="AlphaFoldDB" id="A0A9D9HS19"/>
<dbReference type="PANTHER" id="PTHR40088:SF1">
    <property type="entry name" value="PECTATE LYASE PEL9"/>
    <property type="match status" value="1"/>
</dbReference>
<evidence type="ECO:0000256" key="2">
    <source>
        <dbReference type="ARBA" id="ARBA00004613"/>
    </source>
</evidence>
<dbReference type="Gene3D" id="2.160.20.10">
    <property type="entry name" value="Single-stranded right-handed beta-helix, Pectin lyase-like"/>
    <property type="match status" value="1"/>
</dbReference>
<dbReference type="GO" id="GO:0005576">
    <property type="term" value="C:extracellular region"/>
    <property type="evidence" value="ECO:0007669"/>
    <property type="project" value="UniProtKB-SubCell"/>
</dbReference>
<evidence type="ECO:0000256" key="9">
    <source>
        <dbReference type="SAM" id="SignalP"/>
    </source>
</evidence>
<dbReference type="Gene3D" id="2.60.40.10">
    <property type="entry name" value="Immunoglobulins"/>
    <property type="match status" value="1"/>
</dbReference>
<keyword evidence="7" id="KW-0456">Lyase</keyword>
<evidence type="ECO:0000256" key="5">
    <source>
        <dbReference type="ARBA" id="ARBA00022729"/>
    </source>
</evidence>
<keyword evidence="6" id="KW-0106">Calcium</keyword>
<feature type="signal peptide" evidence="9">
    <location>
        <begin position="1"/>
        <end position="25"/>
    </location>
</feature>
<dbReference type="GO" id="GO:0016837">
    <property type="term" value="F:carbon-oxygen lyase activity, acting on polysaccharides"/>
    <property type="evidence" value="ECO:0007669"/>
    <property type="project" value="TreeGrafter"/>
</dbReference>
<dbReference type="PANTHER" id="PTHR40088">
    <property type="entry name" value="PECTATE LYASE (EUROFUNG)"/>
    <property type="match status" value="1"/>
</dbReference>
<evidence type="ECO:0000256" key="1">
    <source>
        <dbReference type="ARBA" id="ARBA00001913"/>
    </source>
</evidence>
<dbReference type="Proteomes" id="UP000823641">
    <property type="component" value="Unassembled WGS sequence"/>
</dbReference>
<feature type="domain" description="Right handed beta helix" evidence="10">
    <location>
        <begin position="105"/>
        <end position="238"/>
    </location>
</feature>
<dbReference type="InterPro" id="IPR011050">
    <property type="entry name" value="Pectin_lyase_fold/virulence"/>
</dbReference>
<dbReference type="InterPro" id="IPR012334">
    <property type="entry name" value="Pectin_lyas_fold"/>
</dbReference>
<comment type="caution">
    <text evidence="11">The sequence shown here is derived from an EMBL/GenBank/DDBJ whole genome shotgun (WGS) entry which is preliminary data.</text>
</comment>
<comment type="similarity">
    <text evidence="8">Belongs to the polysaccharide lyase 9 family.</text>
</comment>
<evidence type="ECO:0000259" key="10">
    <source>
        <dbReference type="Pfam" id="PF13229"/>
    </source>
</evidence>
<evidence type="ECO:0000256" key="4">
    <source>
        <dbReference type="ARBA" id="ARBA00022723"/>
    </source>
</evidence>
<dbReference type="InterPro" id="IPR006626">
    <property type="entry name" value="PbH1"/>
</dbReference>
<protein>
    <submittedName>
        <fullName evidence="11">Right-handed parallel beta-helix repeat-containing protein</fullName>
    </submittedName>
</protein>
<evidence type="ECO:0000256" key="7">
    <source>
        <dbReference type="ARBA" id="ARBA00023239"/>
    </source>
</evidence>
<comment type="cofactor">
    <cofactor evidence="1">
        <name>Ca(2+)</name>
        <dbReference type="ChEBI" id="CHEBI:29108"/>
    </cofactor>
</comment>
<feature type="chain" id="PRO_5038824357" evidence="9">
    <location>
        <begin position="26"/>
        <end position="828"/>
    </location>
</feature>
<dbReference type="SMART" id="SM00710">
    <property type="entry name" value="PbH1"/>
    <property type="match status" value="3"/>
</dbReference>
<name>A0A9D9HS19_9BACT</name>
<reference evidence="11" key="2">
    <citation type="journal article" date="2021" name="PeerJ">
        <title>Extensive microbial diversity within the chicken gut microbiome revealed by metagenomics and culture.</title>
        <authorList>
            <person name="Gilroy R."/>
            <person name="Ravi A."/>
            <person name="Getino M."/>
            <person name="Pursley I."/>
            <person name="Horton D.L."/>
            <person name="Alikhan N.F."/>
            <person name="Baker D."/>
            <person name="Gharbi K."/>
            <person name="Hall N."/>
            <person name="Watson M."/>
            <person name="Adriaenssens E.M."/>
            <person name="Foster-Nyarko E."/>
            <person name="Jarju S."/>
            <person name="Secka A."/>
            <person name="Antonio M."/>
            <person name="Oren A."/>
            <person name="Chaudhuri R.R."/>
            <person name="La Ragione R."/>
            <person name="Hildebrand F."/>
            <person name="Pallen M.J."/>
        </authorList>
    </citation>
    <scope>NUCLEOTIDE SEQUENCE</scope>
    <source>
        <strain evidence="11">G3-3990</strain>
    </source>
</reference>
<dbReference type="InterPro" id="IPR039448">
    <property type="entry name" value="Beta_helix"/>
</dbReference>
<dbReference type="GO" id="GO:0046872">
    <property type="term" value="F:metal ion binding"/>
    <property type="evidence" value="ECO:0007669"/>
    <property type="project" value="UniProtKB-KW"/>
</dbReference>
<dbReference type="EMBL" id="JADIMG010000004">
    <property type="protein sequence ID" value="MBO8458832.1"/>
    <property type="molecule type" value="Genomic_DNA"/>
</dbReference>